<dbReference type="VEuPathDB" id="TriTrypDB:TcCLB.511001.140"/>
<feature type="region of interest" description="Disordered" evidence="1">
    <location>
        <begin position="1"/>
        <end position="45"/>
    </location>
</feature>
<gene>
    <name evidence="3" type="ORF">C4B63_54g51</name>
</gene>
<keyword evidence="2" id="KW-0812">Transmembrane</keyword>
<protein>
    <submittedName>
        <fullName evidence="3">Uncharacterized protein</fullName>
    </submittedName>
</protein>
<accession>A0A2V2V0I7</accession>
<dbReference type="VEuPathDB" id="TriTrypDB:TcCL_ESM01172"/>
<evidence type="ECO:0000313" key="3">
    <source>
        <dbReference type="EMBL" id="PWU90025.1"/>
    </source>
</evidence>
<feature type="compositionally biased region" description="Polar residues" evidence="1">
    <location>
        <begin position="236"/>
        <end position="254"/>
    </location>
</feature>
<dbReference type="OrthoDB" id="245755at2759"/>
<dbReference type="VEuPathDB" id="TriTrypDB:TCDM_03653"/>
<evidence type="ECO:0000256" key="1">
    <source>
        <dbReference type="SAM" id="MobiDB-lite"/>
    </source>
</evidence>
<proteinExistence type="predicted"/>
<name>A0A2V2V0I7_TRYCR</name>
<feature type="transmembrane region" description="Helical" evidence="2">
    <location>
        <begin position="525"/>
        <end position="544"/>
    </location>
</feature>
<evidence type="ECO:0000313" key="4">
    <source>
        <dbReference type="Proteomes" id="UP000246121"/>
    </source>
</evidence>
<organism evidence="3 4">
    <name type="scientific">Trypanosoma cruzi</name>
    <dbReference type="NCBI Taxonomy" id="5693"/>
    <lineage>
        <taxon>Eukaryota</taxon>
        <taxon>Discoba</taxon>
        <taxon>Euglenozoa</taxon>
        <taxon>Kinetoplastea</taxon>
        <taxon>Metakinetoplastina</taxon>
        <taxon>Trypanosomatida</taxon>
        <taxon>Trypanosomatidae</taxon>
        <taxon>Trypanosoma</taxon>
        <taxon>Schizotrypanum</taxon>
    </lineage>
</organism>
<dbReference type="VEuPathDB" id="TriTrypDB:C3747_62g171"/>
<feature type="compositionally biased region" description="Low complexity" evidence="1">
    <location>
        <begin position="21"/>
        <end position="35"/>
    </location>
</feature>
<keyword evidence="2" id="KW-1133">Transmembrane helix</keyword>
<feature type="compositionally biased region" description="Basic and acidic residues" evidence="1">
    <location>
        <begin position="358"/>
        <end position="367"/>
    </location>
</feature>
<keyword evidence="2" id="KW-0472">Membrane</keyword>
<dbReference type="VEuPathDB" id="TriTrypDB:BCY84_19618"/>
<feature type="compositionally biased region" description="Polar residues" evidence="1">
    <location>
        <begin position="266"/>
        <end position="277"/>
    </location>
</feature>
<dbReference type="VEuPathDB" id="TriTrypDB:TcG_03862"/>
<dbReference type="Proteomes" id="UP000246121">
    <property type="component" value="Unassembled WGS sequence"/>
</dbReference>
<dbReference type="Pfam" id="PF14605">
    <property type="entry name" value="Nup35_RRM_2"/>
    <property type="match status" value="1"/>
</dbReference>
<dbReference type="VEuPathDB" id="TriTrypDB:TcCLB.506957.70"/>
<dbReference type="VEuPathDB" id="TriTrypDB:TCSYLVIO_005097"/>
<reference evidence="3 4" key="1">
    <citation type="journal article" date="2018" name="Microb. Genom.">
        <title>Expanding an expanded genome: long-read sequencing of Trypanosoma cruzi.</title>
        <authorList>
            <person name="Berna L."/>
            <person name="Rodriguez M."/>
            <person name="Chiribao M.L."/>
            <person name="Parodi-Talice A."/>
            <person name="Pita S."/>
            <person name="Rijo G."/>
            <person name="Alvarez-Valin F."/>
            <person name="Robello C."/>
        </authorList>
    </citation>
    <scope>NUCLEOTIDE SEQUENCE [LARGE SCALE GENOMIC DNA]</scope>
    <source>
        <strain evidence="3 4">Dm28c</strain>
    </source>
</reference>
<comment type="caution">
    <text evidence="3">The sequence shown here is derived from an EMBL/GenBank/DDBJ whole genome shotgun (WGS) entry which is preliminary data.</text>
</comment>
<dbReference type="AlphaFoldDB" id="A0A2V2V0I7"/>
<dbReference type="EMBL" id="PRFA01000054">
    <property type="protein sequence ID" value="PWU90025.1"/>
    <property type="molecule type" value="Genomic_DNA"/>
</dbReference>
<dbReference type="VEuPathDB" id="TriTrypDB:TcBrA4_0098420"/>
<evidence type="ECO:0000256" key="2">
    <source>
        <dbReference type="SAM" id="Phobius"/>
    </source>
</evidence>
<feature type="compositionally biased region" description="Low complexity" evidence="1">
    <location>
        <begin position="319"/>
        <end position="331"/>
    </location>
</feature>
<feature type="region of interest" description="Disordered" evidence="1">
    <location>
        <begin position="225"/>
        <end position="282"/>
    </location>
</feature>
<dbReference type="VEuPathDB" id="TriTrypDB:C4B63_54g51"/>
<sequence length="611" mass="68051">MWKQDIGQWVERKGRRGWAKQPQEPQQQQQQQPQQPSVPLSPAMRAGFIPEGFEDRHEKVTFVPESAENGRHLDDKNNEAFSHAGERWVAVYGVLPGSIMDVREFLDVMFGRTVEHYYPLAYATSGSDLTPILAGGQNWFYVKFEDPVSAARAVYQSPLAISLGDGHSRAAAVATDAAASVTTTATALKKSRGGVGSAAKEEVVGVAWCTDARFLRKECEAERRRGETKTFRGVSGDNNHQSPQRKTDNIQNALGVTPRGAERLQRTQPPLSHSESGSVRLPSRGLGSLLYDVLCSPWNGRWTATPSREHASSRMCGGSVSSVSPSSSSPPRTEVFEGKNGGVDGRSSSKRRSAPNEGEIKSDDEWRAPAPTRDITPPLFLYSRGGRHHYYDPDRQIHSALPVRPLCGNESVLSVFRADTAERHILRRVVVFLGRLPYRISRLFDFPSLRLENSEEVSAAADDSQWLSLFGVFDVDWRYQQRHQQLLRNRHYNAAARFLSANVGYGETPVIASWTPYRWYESTTVFSLFCCLFLFLAVFFSGFWNDDVSIIDVESTGRWGNDTTSPSATGVQVTSYDSRKHEAPRLTAGQLQGIMFADGIYGSDRYTARTL</sequence>
<dbReference type="VEuPathDB" id="TriTrypDB:Tc_MARK_3844"/>
<feature type="region of interest" description="Disordered" evidence="1">
    <location>
        <begin position="305"/>
        <end position="372"/>
    </location>
</feature>
<dbReference type="VEuPathDB" id="TriTrypDB:ECC02_006407"/>